<gene>
    <name evidence="3" type="primary">Ccdc66</name>
    <name evidence="3" type="ORF">ANSSEM_R06937</name>
</gene>
<feature type="region of interest" description="Disordered" evidence="1">
    <location>
        <begin position="455"/>
        <end position="474"/>
    </location>
</feature>
<evidence type="ECO:0000313" key="3">
    <source>
        <dbReference type="EMBL" id="NXI67969.1"/>
    </source>
</evidence>
<dbReference type="GO" id="GO:0008017">
    <property type="term" value="F:microtubule binding"/>
    <property type="evidence" value="ECO:0007669"/>
    <property type="project" value="TreeGrafter"/>
</dbReference>
<feature type="region of interest" description="Disordered" evidence="1">
    <location>
        <begin position="730"/>
        <end position="835"/>
    </location>
</feature>
<feature type="compositionally biased region" description="Basic and acidic residues" evidence="1">
    <location>
        <begin position="756"/>
        <end position="772"/>
    </location>
</feature>
<feature type="compositionally biased region" description="Polar residues" evidence="1">
    <location>
        <begin position="784"/>
        <end position="801"/>
    </location>
</feature>
<keyword evidence="4" id="KW-1185">Reference proteome</keyword>
<evidence type="ECO:0000313" key="4">
    <source>
        <dbReference type="Proteomes" id="UP000567872"/>
    </source>
</evidence>
<dbReference type="GO" id="GO:0005929">
    <property type="term" value="C:cilium"/>
    <property type="evidence" value="ECO:0007669"/>
    <property type="project" value="TreeGrafter"/>
</dbReference>
<dbReference type="GO" id="GO:0005874">
    <property type="term" value="C:microtubule"/>
    <property type="evidence" value="ECO:0007669"/>
    <property type="project" value="TreeGrafter"/>
</dbReference>
<evidence type="ECO:0000259" key="2">
    <source>
        <dbReference type="Pfam" id="PF15236"/>
    </source>
</evidence>
<proteinExistence type="predicted"/>
<dbReference type="PANTHER" id="PTHR22736:SF2">
    <property type="entry name" value="COILED-COIL DOMAIN-CONTAINING PROTEIN 66"/>
    <property type="match status" value="1"/>
</dbReference>
<feature type="non-terminal residue" evidence="3">
    <location>
        <position position="910"/>
    </location>
</feature>
<dbReference type="InterPro" id="IPR040467">
    <property type="entry name" value="CCDC66_dom"/>
</dbReference>
<name>A0A7K9V4D8_ANSSE</name>
<dbReference type="Pfam" id="PF15236">
    <property type="entry name" value="CCDC66"/>
    <property type="match status" value="1"/>
</dbReference>
<feature type="domain" description="CCDC66" evidence="2">
    <location>
        <begin position="396"/>
        <end position="543"/>
    </location>
</feature>
<dbReference type="GO" id="GO:0060271">
    <property type="term" value="P:cilium assembly"/>
    <property type="evidence" value="ECO:0007669"/>
    <property type="project" value="TreeGrafter"/>
</dbReference>
<organism evidence="3 4">
    <name type="scientific">Anseranas semipalmata</name>
    <name type="common">Magpie goose</name>
    <name type="synonym">Anas semipalmata</name>
    <dbReference type="NCBI Taxonomy" id="8851"/>
    <lineage>
        <taxon>Eukaryota</taxon>
        <taxon>Metazoa</taxon>
        <taxon>Chordata</taxon>
        <taxon>Craniata</taxon>
        <taxon>Vertebrata</taxon>
        <taxon>Euteleostomi</taxon>
        <taxon>Archelosauria</taxon>
        <taxon>Archosauria</taxon>
        <taxon>Dinosauria</taxon>
        <taxon>Saurischia</taxon>
        <taxon>Theropoda</taxon>
        <taxon>Coelurosauria</taxon>
        <taxon>Aves</taxon>
        <taxon>Neognathae</taxon>
        <taxon>Galloanserae</taxon>
        <taxon>Anseriformes</taxon>
        <taxon>Anseranatidae</taxon>
        <taxon>Anseranas</taxon>
    </lineage>
</organism>
<protein>
    <submittedName>
        <fullName evidence="3">CCD66 protein</fullName>
    </submittedName>
</protein>
<dbReference type="Proteomes" id="UP000567872">
    <property type="component" value="Unassembled WGS sequence"/>
</dbReference>
<feature type="region of interest" description="Disordered" evidence="1">
    <location>
        <begin position="575"/>
        <end position="598"/>
    </location>
</feature>
<feature type="region of interest" description="Disordered" evidence="1">
    <location>
        <begin position="274"/>
        <end position="304"/>
    </location>
</feature>
<accession>A0A7K9V4D8</accession>
<feature type="region of interest" description="Disordered" evidence="1">
    <location>
        <begin position="61"/>
        <end position="128"/>
    </location>
</feature>
<comment type="caution">
    <text evidence="3">The sequence shown here is derived from an EMBL/GenBank/DDBJ whole genome shotgun (WGS) entry which is preliminary data.</text>
</comment>
<dbReference type="PANTHER" id="PTHR22736">
    <property type="entry name" value="COILED-COIL DOMAIN-CONTAINING PROTEIN 66"/>
    <property type="match status" value="1"/>
</dbReference>
<dbReference type="OrthoDB" id="10042846at2759"/>
<dbReference type="EMBL" id="VXAA01003750">
    <property type="protein sequence ID" value="NXI67969.1"/>
    <property type="molecule type" value="Genomic_DNA"/>
</dbReference>
<reference evidence="3 4" key="1">
    <citation type="submission" date="2019-09" db="EMBL/GenBank/DDBJ databases">
        <title>Bird 10,000 Genomes (B10K) Project - Family phase.</title>
        <authorList>
            <person name="Zhang G."/>
        </authorList>
    </citation>
    <scope>NUCLEOTIDE SEQUENCE [LARGE SCALE GENOMIC DNA]</scope>
    <source>
        <strain evidence="3">B10K-DU-001-57</strain>
        <tissue evidence="3">Muscle</tissue>
    </source>
</reference>
<feature type="compositionally biased region" description="Basic and acidic residues" evidence="1">
    <location>
        <begin position="274"/>
        <end position="291"/>
    </location>
</feature>
<feature type="non-terminal residue" evidence="3">
    <location>
        <position position="1"/>
    </location>
</feature>
<dbReference type="AlphaFoldDB" id="A0A7K9V4D8"/>
<dbReference type="InterPro" id="IPR039183">
    <property type="entry name" value="CCD66"/>
</dbReference>
<evidence type="ECO:0000256" key="1">
    <source>
        <dbReference type="SAM" id="MobiDB-lite"/>
    </source>
</evidence>
<feature type="compositionally biased region" description="Polar residues" evidence="1">
    <location>
        <begin position="97"/>
        <end position="126"/>
    </location>
</feature>
<sequence>DGLKLETEVLDGKPRLILASSDKSKPAMKMGNKARVPKQGLRIRHTGHILRSTQNACIKQENLTKPRSESSLSMSKGEKLQVTKPYSNEATTKDHSLNFQRDNTNWKPESENLNVKKSKQRPQSPHISAEDLRSLVCLTQEQLQQILMTVKEGTRSISENHNEKQEEVAANESEENITLLRKACEVSCVPDEANSNSSRKQESYPQPGQKVIKESWKPADMFSTLGEREGEKALLELKKTQWKKELDEQVELKKKLKETLEGEVGYFWAKSGSDKTHTEKMETTDPDKEAVPQEQPFSSLEHEQQKKWLEELDKQKEEAKLRKMEEKLNLSKIFAEEHDRWAMHFDSLKNHLNTNAQHPLNGMYKKQPESLCLSPDPKELTAFVHPFSPAALGNLMPSKVGNAEKGAKNSALDHSQKASFLRSMTALLDPAQIEERERRRQKQLEHQKAIMAQVEEKRKKKQLEEEKRKWEEQEEEQRLAREKELMQKQFEEDMLKQKQKEELVTLKTNELYQTMQKAQEFAQRLKQEQRIRDLAQKGHDISKLKKNLGGGKYQSFRVTEFENCNAAISNQSQNFSDDINSNIDQQTSPRKDTAVQTDDYNTSAYIDSAEERTMCCGSPDISIEYKETSNSKKYQKEIQYTDKNKISGQENGGIYSELYEQYARKERQVKPSEKHGKRPDWNINKPEKRYIPASERYPKQLQKQREENKVRRQMELLQLVERNIPGNLCQKKGCCSDRSPSPHEEMNMKNKGHRIRKEEQLYKNHLSEERSDSPPVPAVKNRLHQVQQKQIHTSNFLVHNNNSRREKNIKTDTQQRSSSSPPPVTEGGRPPSSQFIPYVRTNEVYCLDPDAPVTRPSTHDPQYRQFNDSYQTPRQIFSSDHTRDPLLNPDVVKIRERQQAILKGLSELRQ</sequence>